<evidence type="ECO:0000313" key="3">
    <source>
        <dbReference type="Proteomes" id="UP000192360"/>
    </source>
</evidence>
<protein>
    <submittedName>
        <fullName evidence="2">Methyltransferase domain-containing protein</fullName>
    </submittedName>
</protein>
<gene>
    <name evidence="2" type="ORF">SAMN05660703_2172</name>
</gene>
<keyword evidence="2" id="KW-0489">Methyltransferase</keyword>
<proteinExistence type="predicted"/>
<feature type="domain" description="Methyltransferase type 11" evidence="1">
    <location>
        <begin position="62"/>
        <end position="153"/>
    </location>
</feature>
<organism evidence="2 3">
    <name type="scientific">Cellulophaga tyrosinoxydans</name>
    <dbReference type="NCBI Taxonomy" id="504486"/>
    <lineage>
        <taxon>Bacteria</taxon>
        <taxon>Pseudomonadati</taxon>
        <taxon>Bacteroidota</taxon>
        <taxon>Flavobacteriia</taxon>
        <taxon>Flavobacteriales</taxon>
        <taxon>Flavobacteriaceae</taxon>
        <taxon>Cellulophaga</taxon>
    </lineage>
</organism>
<keyword evidence="3" id="KW-1185">Reference proteome</keyword>
<reference evidence="2 3" key="1">
    <citation type="submission" date="2017-04" db="EMBL/GenBank/DDBJ databases">
        <authorList>
            <person name="Afonso C.L."/>
            <person name="Miller P.J."/>
            <person name="Scott M.A."/>
            <person name="Spackman E."/>
            <person name="Goraichik I."/>
            <person name="Dimitrov K.M."/>
            <person name="Suarez D.L."/>
            <person name="Swayne D.E."/>
        </authorList>
    </citation>
    <scope>NUCLEOTIDE SEQUENCE [LARGE SCALE GENOMIC DNA]</scope>
    <source>
        <strain evidence="2 3">DSM 21164</strain>
    </source>
</reference>
<dbReference type="CDD" id="cd02440">
    <property type="entry name" value="AdoMet_MTases"/>
    <property type="match status" value="1"/>
</dbReference>
<name>A0A1W2AR74_9FLAO</name>
<dbReference type="EMBL" id="FWXO01000003">
    <property type="protein sequence ID" value="SMC63217.1"/>
    <property type="molecule type" value="Genomic_DNA"/>
</dbReference>
<dbReference type="Pfam" id="PF08241">
    <property type="entry name" value="Methyltransf_11"/>
    <property type="match status" value="1"/>
</dbReference>
<dbReference type="RefSeq" id="WP_084061504.1">
    <property type="nucleotide sequence ID" value="NZ_FWXO01000003.1"/>
</dbReference>
<accession>A0A1W2AR74</accession>
<keyword evidence="2" id="KW-0808">Transferase</keyword>
<evidence type="ECO:0000313" key="2">
    <source>
        <dbReference type="EMBL" id="SMC63217.1"/>
    </source>
</evidence>
<dbReference type="AlphaFoldDB" id="A0A1W2AR74"/>
<dbReference type="InterPro" id="IPR029063">
    <property type="entry name" value="SAM-dependent_MTases_sf"/>
</dbReference>
<sequence length="238" mass="26834">MQTDILGAAVLDFQNGKYTSDIQTFSSLDEEDIIPIPYLFRNHKTMPKLEQKALQLCKGSVLDIGCGAGSHSLYLQEKGFKVTALDASEGAITVCKLRGIKNTISTDLYDFKGEKFDTLLLLMNGIGLAGKLNQLNTFFTHLKTLLQPNGQILLDSSDILYMFEEDEDGGYWIPDDIEYYGEVTFEMTYKNAKSKPFNWLYLDYNTLQRAAIANHLNCELVAEGKHFDFLAKLTLNLQ</sequence>
<dbReference type="SUPFAM" id="SSF53335">
    <property type="entry name" value="S-adenosyl-L-methionine-dependent methyltransferases"/>
    <property type="match status" value="1"/>
</dbReference>
<dbReference type="Gene3D" id="3.40.50.150">
    <property type="entry name" value="Vaccinia Virus protein VP39"/>
    <property type="match status" value="1"/>
</dbReference>
<dbReference type="Proteomes" id="UP000192360">
    <property type="component" value="Unassembled WGS sequence"/>
</dbReference>
<dbReference type="GO" id="GO:0032259">
    <property type="term" value="P:methylation"/>
    <property type="evidence" value="ECO:0007669"/>
    <property type="project" value="UniProtKB-KW"/>
</dbReference>
<dbReference type="InterPro" id="IPR013216">
    <property type="entry name" value="Methyltransf_11"/>
</dbReference>
<evidence type="ECO:0000259" key="1">
    <source>
        <dbReference type="Pfam" id="PF08241"/>
    </source>
</evidence>
<dbReference type="STRING" id="504486.SAMN05660703_2172"/>
<dbReference type="OrthoDB" id="1143568at2"/>
<dbReference type="GO" id="GO:0008757">
    <property type="term" value="F:S-adenosylmethionine-dependent methyltransferase activity"/>
    <property type="evidence" value="ECO:0007669"/>
    <property type="project" value="InterPro"/>
</dbReference>